<protein>
    <submittedName>
        <fullName evidence="2">ASCH domain-containing protein</fullName>
    </submittedName>
</protein>
<dbReference type="InParanoid" id="A0A7L9FHA3"/>
<dbReference type="GeneID" id="59149419"/>
<dbReference type="RefSeq" id="WP_192818278.1">
    <property type="nucleotide sequence ID" value="NZ_CP062310.1"/>
</dbReference>
<keyword evidence="3" id="KW-1185">Reference proteome</keyword>
<organism evidence="2 3">
    <name type="scientific">Infirmifilum lucidum</name>
    <dbReference type="NCBI Taxonomy" id="2776706"/>
    <lineage>
        <taxon>Archaea</taxon>
        <taxon>Thermoproteota</taxon>
        <taxon>Thermoprotei</taxon>
        <taxon>Thermofilales</taxon>
        <taxon>Thermofilaceae</taxon>
        <taxon>Infirmifilum</taxon>
    </lineage>
</organism>
<reference evidence="2 3" key="1">
    <citation type="submission" date="2020-10" db="EMBL/GenBank/DDBJ databases">
        <title>Thermofilum lucidum 3507LT sp. nov. a novel member of Thermofilaceae family isolated from Chile hot spring, and proposal of description order Thermofilales.</title>
        <authorList>
            <person name="Zayulina K.S."/>
            <person name="Elcheninov A.G."/>
            <person name="Toshchakov S.V."/>
            <person name="Kublanov I.V."/>
        </authorList>
    </citation>
    <scope>NUCLEOTIDE SEQUENCE [LARGE SCALE GENOMIC DNA]</scope>
    <source>
        <strain evidence="2 3">3507LT</strain>
    </source>
</reference>
<evidence type="ECO:0000259" key="1">
    <source>
        <dbReference type="SMART" id="SM01022"/>
    </source>
</evidence>
<dbReference type="PANTHER" id="PTHR42250:SF1">
    <property type="entry name" value="ASCH DOMAIN-CONTAINING PROTEIN"/>
    <property type="match status" value="1"/>
</dbReference>
<dbReference type="PANTHER" id="PTHR42250">
    <property type="entry name" value="ASCH DOMAIN-CONTAINING PROTEIN"/>
    <property type="match status" value="1"/>
</dbReference>
<sequence length="190" mass="21706">MIKRLMFSKKYIPLILSGRKTATIRATSPGVKPGDVILIHAGGKIIGKAVIKEVRRLRLGEITDEIARLDGFNSAEELTKALREHYQYLGEKSYVYLVTFELTEKFESFVDEHLEAWPYAETPREVAKIALQHLELDGDERNILILVAREGSIRRAAYKLGDIKLRPVVRGVLREVARRLEERGLVKRRA</sequence>
<dbReference type="CDD" id="cd06552">
    <property type="entry name" value="ASCH_yqfb_like"/>
    <property type="match status" value="1"/>
</dbReference>
<dbReference type="SMART" id="SM01022">
    <property type="entry name" value="ASCH"/>
    <property type="match status" value="1"/>
</dbReference>
<dbReference type="InterPro" id="IPR007374">
    <property type="entry name" value="ASCH_domain"/>
</dbReference>
<dbReference type="InterPro" id="IPR015947">
    <property type="entry name" value="PUA-like_sf"/>
</dbReference>
<dbReference type="KEGG" id="thel:IG193_05945"/>
<dbReference type="AlphaFoldDB" id="A0A7L9FHA3"/>
<proteinExistence type="predicted"/>
<evidence type="ECO:0000313" key="2">
    <source>
        <dbReference type="EMBL" id="QOJ78306.1"/>
    </source>
</evidence>
<dbReference type="Pfam" id="PF04266">
    <property type="entry name" value="ASCH"/>
    <property type="match status" value="1"/>
</dbReference>
<accession>A0A7L9FHA3</accession>
<dbReference type="EMBL" id="CP062310">
    <property type="protein sequence ID" value="QOJ78306.1"/>
    <property type="molecule type" value="Genomic_DNA"/>
</dbReference>
<evidence type="ECO:0000313" key="3">
    <source>
        <dbReference type="Proteomes" id="UP000594121"/>
    </source>
</evidence>
<dbReference type="Proteomes" id="UP000594121">
    <property type="component" value="Chromosome"/>
</dbReference>
<name>A0A7L9FHA3_9CREN</name>
<dbReference type="SUPFAM" id="SSF88697">
    <property type="entry name" value="PUA domain-like"/>
    <property type="match status" value="1"/>
</dbReference>
<dbReference type="Gene3D" id="2.30.130.30">
    <property type="entry name" value="Hypothetical protein"/>
    <property type="match status" value="1"/>
</dbReference>
<feature type="domain" description="ASCH" evidence="1">
    <location>
        <begin position="5"/>
        <end position="104"/>
    </location>
</feature>
<gene>
    <name evidence="2" type="ORF">IG193_05945</name>
</gene>